<dbReference type="GO" id="GO:0016831">
    <property type="term" value="F:carboxy-lyase activity"/>
    <property type="evidence" value="ECO:0007669"/>
    <property type="project" value="InterPro"/>
</dbReference>
<dbReference type="GO" id="GO:0019748">
    <property type="term" value="P:secondary metabolic process"/>
    <property type="evidence" value="ECO:0007669"/>
    <property type="project" value="TreeGrafter"/>
</dbReference>
<evidence type="ECO:0000256" key="1">
    <source>
        <dbReference type="ARBA" id="ARBA00023239"/>
    </source>
</evidence>
<sequence>MRNGIKVYDTDTHLVPPAEVLTPYLASTIQEWIPNLSDYQSPIRRSSAGETLQPPYWHRYRMGSGFGVGWGSDVPRMLGEAEPQAGAERRPQKFMGTQWPAWDADWVANHRIRDMDEEGVDIQVMVPTVPWGHEQPAVEIEFMRANRRFLDDFCGAYPTHLKALLIVNAKYIKESIDEIKTWGRSKWAVGVWVNLPLDYPLDHPDLHPVWTAIEQEGLCVVHHSFSGGYPGYRDTWSNPFIGRSASHPWGAMRAMAAFFGAGLMDRYPAIRFAILESGFGWLPFWAMRMQDQVDYMGYVPELRHTMLEYMSSGRFFASIVLHEGPEMIKMVSAFLGDQVLMFSTDYPHPETRFPDSVDLVLGWSQLSSELLPQIMWNNAVRCFGEP</sequence>
<keyword evidence="1" id="KW-0456">Lyase</keyword>
<name>W4MCZ1_9BACT</name>
<dbReference type="SUPFAM" id="SSF51556">
    <property type="entry name" value="Metallo-dependent hydrolases"/>
    <property type="match status" value="1"/>
</dbReference>
<dbReference type="InterPro" id="IPR032465">
    <property type="entry name" value="ACMSD"/>
</dbReference>
<evidence type="ECO:0000313" key="3">
    <source>
        <dbReference type="EMBL" id="ETX08078.1"/>
    </source>
</evidence>
<reference evidence="3 4" key="1">
    <citation type="journal article" date="2014" name="Nature">
        <title>An environmental bacterial taxon with a large and distinct metabolic repertoire.</title>
        <authorList>
            <person name="Wilson M.C."/>
            <person name="Mori T."/>
            <person name="Ruckert C."/>
            <person name="Uria A.R."/>
            <person name="Helf M.J."/>
            <person name="Takada K."/>
            <person name="Gernert C."/>
            <person name="Steffens U.A."/>
            <person name="Heycke N."/>
            <person name="Schmitt S."/>
            <person name="Rinke C."/>
            <person name="Helfrich E.J."/>
            <person name="Brachmann A.O."/>
            <person name="Gurgui C."/>
            <person name="Wakimoto T."/>
            <person name="Kracht M."/>
            <person name="Crusemann M."/>
            <person name="Hentschel U."/>
            <person name="Abe I."/>
            <person name="Matsunaga S."/>
            <person name="Kalinowski J."/>
            <person name="Takeyama H."/>
            <person name="Piel J."/>
        </authorList>
    </citation>
    <scope>NUCLEOTIDE SEQUENCE [LARGE SCALE GENOMIC DNA]</scope>
    <source>
        <strain evidence="4">TSY2</strain>
    </source>
</reference>
<dbReference type="HOGENOM" id="CLU_039329_0_0_7"/>
<dbReference type="PANTHER" id="PTHR21240">
    <property type="entry name" value="2-AMINO-3-CARBOXYLMUCONATE-6-SEMIALDEHYDE DECARBOXYLASE"/>
    <property type="match status" value="1"/>
</dbReference>
<dbReference type="EMBL" id="AZHX01000308">
    <property type="protein sequence ID" value="ETX08078.1"/>
    <property type="molecule type" value="Genomic_DNA"/>
</dbReference>
<dbReference type="GO" id="GO:0005737">
    <property type="term" value="C:cytoplasm"/>
    <property type="evidence" value="ECO:0007669"/>
    <property type="project" value="TreeGrafter"/>
</dbReference>
<comment type="caution">
    <text evidence="3">The sequence shown here is derived from an EMBL/GenBank/DDBJ whole genome shotgun (WGS) entry which is preliminary data.</text>
</comment>
<dbReference type="Proteomes" id="UP000019140">
    <property type="component" value="Unassembled WGS sequence"/>
</dbReference>
<dbReference type="AlphaFoldDB" id="W4MCZ1"/>
<dbReference type="Gene3D" id="3.20.20.140">
    <property type="entry name" value="Metal-dependent hydrolases"/>
    <property type="match status" value="1"/>
</dbReference>
<dbReference type="GO" id="GO:0016787">
    <property type="term" value="F:hydrolase activity"/>
    <property type="evidence" value="ECO:0007669"/>
    <property type="project" value="InterPro"/>
</dbReference>
<dbReference type="InterPro" id="IPR006680">
    <property type="entry name" value="Amidohydro-rel"/>
</dbReference>
<accession>W4MCZ1</accession>
<proteinExistence type="predicted"/>
<dbReference type="Pfam" id="PF04909">
    <property type="entry name" value="Amidohydro_2"/>
    <property type="match status" value="1"/>
</dbReference>
<evidence type="ECO:0000259" key="2">
    <source>
        <dbReference type="Pfam" id="PF04909"/>
    </source>
</evidence>
<dbReference type="InterPro" id="IPR032466">
    <property type="entry name" value="Metal_Hydrolase"/>
</dbReference>
<keyword evidence="4" id="KW-1185">Reference proteome</keyword>
<evidence type="ECO:0000313" key="4">
    <source>
        <dbReference type="Proteomes" id="UP000019140"/>
    </source>
</evidence>
<protein>
    <recommendedName>
        <fullName evidence="2">Amidohydrolase-related domain-containing protein</fullName>
    </recommendedName>
</protein>
<feature type="domain" description="Amidohydrolase-related" evidence="2">
    <location>
        <begin position="103"/>
        <end position="384"/>
    </location>
</feature>
<organism evidence="3 4">
    <name type="scientific">Candidatus Entotheonella gemina</name>
    <dbReference type="NCBI Taxonomy" id="1429439"/>
    <lineage>
        <taxon>Bacteria</taxon>
        <taxon>Pseudomonadati</taxon>
        <taxon>Nitrospinota/Tectimicrobiota group</taxon>
        <taxon>Candidatus Tectimicrobiota</taxon>
        <taxon>Candidatus Entotheonellia</taxon>
        <taxon>Candidatus Entotheonellales</taxon>
        <taxon>Candidatus Entotheonellaceae</taxon>
        <taxon>Candidatus Entotheonella</taxon>
    </lineage>
</organism>
<gene>
    <name evidence="3" type="ORF">ETSY2_07485</name>
</gene>
<dbReference type="PANTHER" id="PTHR21240:SF28">
    <property type="entry name" value="ISO-OROTATE DECARBOXYLASE (EUROFUNG)"/>
    <property type="match status" value="1"/>
</dbReference>